<dbReference type="Proteomes" id="UP000030008">
    <property type="component" value="Unassembled WGS sequence"/>
</dbReference>
<comment type="caution">
    <text evidence="1">The sequence shown here is derived from an EMBL/GenBank/DDBJ whole genome shotgun (WGS) entry which is preliminary data.</text>
</comment>
<dbReference type="AlphaFoldDB" id="A0A099I9V4"/>
<proteinExistence type="predicted"/>
<evidence type="ECO:0000313" key="1">
    <source>
        <dbReference type="EMBL" id="KGJ53982.1"/>
    </source>
</evidence>
<gene>
    <name evidence="1" type="ORF">CIAN88_05390</name>
</gene>
<reference evidence="1 2" key="1">
    <citation type="submission" date="2014-08" db="EMBL/GenBank/DDBJ databases">
        <title>Clostridium innocuum, an unnegligible vancomycin-resistant pathogen causing extra-intestinal infections.</title>
        <authorList>
            <person name="Feng Y."/>
            <person name="Chiu C.-H."/>
        </authorList>
    </citation>
    <scope>NUCLEOTIDE SEQUENCE [LARGE SCALE GENOMIC DNA]</scope>
    <source>
        <strain evidence="1 2">AN88</strain>
    </source>
</reference>
<name>A0A099I9V4_CLOIN</name>
<evidence type="ECO:0000313" key="2">
    <source>
        <dbReference type="Proteomes" id="UP000030008"/>
    </source>
</evidence>
<dbReference type="EMBL" id="JQIF01000023">
    <property type="protein sequence ID" value="KGJ53982.1"/>
    <property type="molecule type" value="Genomic_DNA"/>
</dbReference>
<organism evidence="1 2">
    <name type="scientific">Clostridium innocuum</name>
    <dbReference type="NCBI Taxonomy" id="1522"/>
    <lineage>
        <taxon>Bacteria</taxon>
        <taxon>Bacillati</taxon>
        <taxon>Bacillota</taxon>
        <taxon>Clostridia</taxon>
        <taxon>Eubacteriales</taxon>
        <taxon>Clostridiaceae</taxon>
        <taxon>Clostridium</taxon>
    </lineage>
</organism>
<protein>
    <submittedName>
        <fullName evidence="1">Uncharacterized protein</fullName>
    </submittedName>
</protein>
<sequence>MRSLAKLPVYKQPMSLCTGRIFKAALQEPDRTRQAFDDCACIPVIGFIRQVYDMESYSLLL</sequence>
<accession>A0A099I9V4</accession>